<feature type="signal peptide" evidence="13">
    <location>
        <begin position="1"/>
        <end position="19"/>
    </location>
</feature>
<dbReference type="InterPro" id="IPR009138">
    <property type="entry name" value="Neural_cell_adh"/>
</dbReference>
<keyword evidence="10" id="KW-0325">Glycoprotein</keyword>
<feature type="region of interest" description="Disordered" evidence="12">
    <location>
        <begin position="792"/>
        <end position="811"/>
    </location>
</feature>
<feature type="domain" description="Fibronectin type-III" evidence="15">
    <location>
        <begin position="612"/>
        <end position="708"/>
    </location>
</feature>
<dbReference type="FunFam" id="2.60.40.10:FF:000436">
    <property type="entry name" value="Neural cell adhesion molecule 2"/>
    <property type="match status" value="1"/>
</dbReference>
<dbReference type="SMART" id="SM00409">
    <property type="entry name" value="IG"/>
    <property type="match status" value="5"/>
</dbReference>
<evidence type="ECO:0000256" key="5">
    <source>
        <dbReference type="ARBA" id="ARBA00022737"/>
    </source>
</evidence>
<dbReference type="PANTHER" id="PTHR12231">
    <property type="entry name" value="CTX-RELATED TYPE I TRANSMEMBRANE PROTEIN"/>
    <property type="match status" value="1"/>
</dbReference>
<evidence type="ECO:0000256" key="6">
    <source>
        <dbReference type="ARBA" id="ARBA00022889"/>
    </source>
</evidence>
<dbReference type="FunFam" id="2.60.40.10:FF:000636">
    <property type="entry name" value="Neural cell adhesion molecule 2"/>
    <property type="match status" value="1"/>
</dbReference>
<evidence type="ECO:0000256" key="4">
    <source>
        <dbReference type="ARBA" id="ARBA00022729"/>
    </source>
</evidence>
<feature type="domain" description="Ig-like" evidence="14">
    <location>
        <begin position="209"/>
        <end position="295"/>
    </location>
</feature>
<keyword evidence="3" id="KW-0812">Transmembrane</keyword>
<keyword evidence="17" id="KW-1185">Reference proteome</keyword>
<reference evidence="16" key="1">
    <citation type="submission" date="2025-08" db="UniProtKB">
        <authorList>
            <consortium name="Ensembl"/>
        </authorList>
    </citation>
    <scope>IDENTIFICATION</scope>
</reference>
<accession>A0A8C7H387</accession>
<evidence type="ECO:0000256" key="10">
    <source>
        <dbReference type="ARBA" id="ARBA00023180"/>
    </source>
</evidence>
<proteinExistence type="predicted"/>
<keyword evidence="8" id="KW-0472">Membrane</keyword>
<dbReference type="CDD" id="cd00063">
    <property type="entry name" value="FN3"/>
    <property type="match status" value="2"/>
</dbReference>
<feature type="region of interest" description="Disordered" evidence="12">
    <location>
        <begin position="914"/>
        <end position="1105"/>
    </location>
</feature>
<evidence type="ECO:0000259" key="14">
    <source>
        <dbReference type="PROSITE" id="PS50835"/>
    </source>
</evidence>
<feature type="compositionally biased region" description="Low complexity" evidence="12">
    <location>
        <begin position="1016"/>
        <end position="1039"/>
    </location>
</feature>
<keyword evidence="5" id="KW-0677">Repeat</keyword>
<feature type="compositionally biased region" description="Low complexity" evidence="12">
    <location>
        <begin position="800"/>
        <end position="811"/>
    </location>
</feature>
<feature type="region of interest" description="Disordered" evidence="12">
    <location>
        <begin position="1142"/>
        <end position="1163"/>
    </location>
</feature>
<dbReference type="InterPro" id="IPR036116">
    <property type="entry name" value="FN3_sf"/>
</dbReference>
<dbReference type="SUPFAM" id="SSF48726">
    <property type="entry name" value="Immunoglobulin"/>
    <property type="match status" value="5"/>
</dbReference>
<feature type="compositionally biased region" description="Pro residues" evidence="12">
    <location>
        <begin position="1142"/>
        <end position="1154"/>
    </location>
</feature>
<dbReference type="SMART" id="SM00408">
    <property type="entry name" value="IGc2"/>
    <property type="match status" value="5"/>
</dbReference>
<dbReference type="PROSITE" id="PS50835">
    <property type="entry name" value="IG_LIKE"/>
    <property type="match status" value="5"/>
</dbReference>
<name>A0A8C7H387_ONCKI</name>
<keyword evidence="4 13" id="KW-0732">Signal</keyword>
<feature type="region of interest" description="Disordered" evidence="12">
    <location>
        <begin position="1207"/>
        <end position="1255"/>
    </location>
</feature>
<feature type="domain" description="Fibronectin type-III" evidence="15">
    <location>
        <begin position="512"/>
        <end position="610"/>
    </location>
</feature>
<dbReference type="GO" id="GO:0007155">
    <property type="term" value="P:cell adhesion"/>
    <property type="evidence" value="ECO:0007669"/>
    <property type="project" value="UniProtKB-KW"/>
</dbReference>
<keyword evidence="9" id="KW-1015">Disulfide bond</keyword>
<dbReference type="InterPro" id="IPR013783">
    <property type="entry name" value="Ig-like_fold"/>
</dbReference>
<dbReference type="InterPro" id="IPR036179">
    <property type="entry name" value="Ig-like_dom_sf"/>
</dbReference>
<dbReference type="InterPro" id="IPR007110">
    <property type="entry name" value="Ig-like_dom"/>
</dbReference>
<dbReference type="GO" id="GO:0005886">
    <property type="term" value="C:plasma membrane"/>
    <property type="evidence" value="ECO:0007669"/>
    <property type="project" value="UniProtKB-SubCell"/>
</dbReference>
<dbReference type="GeneTree" id="ENSGT00940000155743"/>
<feature type="compositionally biased region" description="Basic and acidic residues" evidence="12">
    <location>
        <begin position="1274"/>
        <end position="1286"/>
    </location>
</feature>
<dbReference type="Pfam" id="PF13927">
    <property type="entry name" value="Ig_3"/>
    <property type="match status" value="2"/>
</dbReference>
<dbReference type="PROSITE" id="PS50853">
    <property type="entry name" value="FN3"/>
    <property type="match status" value="2"/>
</dbReference>
<feature type="compositionally biased region" description="Pro residues" evidence="12">
    <location>
        <begin position="952"/>
        <end position="961"/>
    </location>
</feature>
<evidence type="ECO:0000256" key="8">
    <source>
        <dbReference type="ARBA" id="ARBA00023136"/>
    </source>
</evidence>
<dbReference type="Ensembl" id="ENSOKIT00005055350.1">
    <property type="protein sequence ID" value="ENSOKIP00005052410.1"/>
    <property type="gene ID" value="ENSOKIG00005019259.1"/>
</dbReference>
<evidence type="ECO:0000259" key="15">
    <source>
        <dbReference type="PROSITE" id="PS50853"/>
    </source>
</evidence>
<dbReference type="InterPro" id="IPR051170">
    <property type="entry name" value="Neural/epithelial_adhesion"/>
</dbReference>
<dbReference type="Pfam" id="PF07679">
    <property type="entry name" value="I-set"/>
    <property type="match status" value="3"/>
</dbReference>
<feature type="compositionally biased region" description="Low complexity" evidence="12">
    <location>
        <begin position="995"/>
        <end position="1008"/>
    </location>
</feature>
<dbReference type="InterPro" id="IPR003598">
    <property type="entry name" value="Ig_sub2"/>
</dbReference>
<keyword evidence="11" id="KW-0393">Immunoglobulin domain</keyword>
<dbReference type="PRINTS" id="PR01838">
    <property type="entry name" value="NCAMFAMILY"/>
</dbReference>
<evidence type="ECO:0000256" key="1">
    <source>
        <dbReference type="ARBA" id="ARBA00004251"/>
    </source>
</evidence>
<feature type="compositionally biased region" description="Polar residues" evidence="12">
    <location>
        <begin position="1061"/>
        <end position="1092"/>
    </location>
</feature>
<evidence type="ECO:0000256" key="3">
    <source>
        <dbReference type="ARBA" id="ARBA00022692"/>
    </source>
</evidence>
<keyword evidence="7" id="KW-1133">Transmembrane helix</keyword>
<feature type="domain" description="Ig-like" evidence="14">
    <location>
        <begin position="418"/>
        <end position="506"/>
    </location>
</feature>
<dbReference type="InterPro" id="IPR003961">
    <property type="entry name" value="FN3_dom"/>
</dbReference>
<dbReference type="Proteomes" id="UP000694557">
    <property type="component" value="Unassembled WGS sequence"/>
</dbReference>
<evidence type="ECO:0000313" key="17">
    <source>
        <dbReference type="Proteomes" id="UP000694557"/>
    </source>
</evidence>
<keyword evidence="2" id="KW-1003">Cell membrane</keyword>
<sequence length="1307" mass="139171">MIHAKDIILAFLLVGSTVCLEVEITPTQGEISVGESKFFLCEVVGVAKEIDWYSPSGERIEPNKPEITVTRNDESSSTLTLYKAGVDSAGTYKCLATNGDQSAEATVNVKFYQRITFKNAPSPQEFNEGDNAKIVCDVISSPPPTIIWKHKGAKIQMEKDVRFKILPNNHLQIRGIKKTDEGSYTCEGRLMARGEIDLKIIRVIVNVLPTIRVWQSEVNATAGVGQSAMLTCAADGYPEPMVTWARAGVLLESGGKYSFNEDGSEMTIMEVAKLDEGEYTCIAKNKAGESEQELSLRVFVKPKITFLLNQSTSEMEEQVTLTCEASGDPTPTINWSFGLRTFTEGEQAHLNRIYQASWTRPEQHKSLDGNVVVRSDARVSSLTLKYAKFTDAGQYLCSARNAIGVDSQPAYLEVRYAPKIQGSVTVYTWEGNAANISCEVLAHPSDVSMLWLRDGFQLPNANVTKAKVFQSPTASYLEVTPESENDFGSYNCTASNEMGTESKEFLLIQADVPSAPSLGGVEPFSSSARVEFQEPDATGGVPVLRYRAEWKTVGRGTWVQKVYDVQGGTLSEVTIIGLKPETNYEVKMLAINGKGEGETSPALVFKTEPVREPEPPKLEGTLQTKGNSLKVNWIKQDDGGSPITHYLVRYKPKHQADWKPEIRLPSGSEYVVLSGLEWNTEYDVFVVAENQQGKSQPGTLTFRTSPEPAAIPDIDGESALSTGIMAGILILAFVLLLLAVDITCYFTNKCGLIMCLCGKPGSGAKGHNLEQGKAAFIKDESKEPIVEVRTEDECTANHNAGGPTEPNETTPLTEPELAALALDTLSSVATISDTANTIYDPAQDSPSSESTALTCSLSAPSTDPLSTPVTDPLPAAAPAPAPTSESNTAPPAPLISTSDITATPLLDLLEDSSPRAEDKMSETAVSATDCHKSLKKSPIPIPPRRRNSNRPAPSPPTPKSPTPTHSTTVASRKSAPDSPSLAPSTASPIQNTRKAAPTPAPMAFTFPASDTSTDKPAPTATSTVTPVPGTPTVLGSSTPVPDPDKPDSTTKDTHTPAPNIDPTTTPTSVPNIDPTTTPTSVPNINRTTTPTYVPNIDPTTTPTSVPSAPATAFNADVTAAIVHEDTTKSALVFPDILIPTPAPTSAPTPAPNAPTAPSFATPAAPTVTITPASTTYDTPTPTLTPHIPIITEPQAPEIEFELTNGVATKSPSLPPAGSTGFQSSPTPSPAPVPSSSSFQANGDGFGADLQASGPPALEELDSLAKAAPLNNEKIFGDEKSKVEEVKTAQSEVTTEHNDVTQTSDSKA</sequence>
<feature type="region of interest" description="Disordered" evidence="12">
    <location>
        <begin position="1267"/>
        <end position="1307"/>
    </location>
</feature>
<evidence type="ECO:0000256" key="12">
    <source>
        <dbReference type="SAM" id="MobiDB-lite"/>
    </source>
</evidence>
<evidence type="ECO:0000313" key="16">
    <source>
        <dbReference type="Ensembl" id="ENSOKIP00005052410.1"/>
    </source>
</evidence>
<feature type="domain" description="Ig-like" evidence="14">
    <location>
        <begin position="115"/>
        <end position="186"/>
    </location>
</feature>
<keyword evidence="6" id="KW-0130">Cell adhesion</keyword>
<feature type="compositionally biased region" description="Polar residues" evidence="12">
    <location>
        <begin position="981"/>
        <end position="993"/>
    </location>
</feature>
<evidence type="ECO:0000256" key="13">
    <source>
        <dbReference type="SAM" id="SignalP"/>
    </source>
</evidence>
<evidence type="ECO:0000256" key="11">
    <source>
        <dbReference type="ARBA" id="ARBA00023319"/>
    </source>
</evidence>
<dbReference type="FunFam" id="2.60.40.10:FF:000086">
    <property type="entry name" value="Neural cell adhesion molecule 1"/>
    <property type="match status" value="1"/>
</dbReference>
<feature type="region of interest" description="Disordered" evidence="12">
    <location>
        <begin position="839"/>
        <end position="901"/>
    </location>
</feature>
<dbReference type="PANTHER" id="PTHR12231:SF239">
    <property type="entry name" value="NEURAL CELL ADHESION MOLECULE 1"/>
    <property type="match status" value="1"/>
</dbReference>
<feature type="chain" id="PRO_5034444947" evidence="13">
    <location>
        <begin position="20"/>
        <end position="1307"/>
    </location>
</feature>
<dbReference type="CTD" id="114442"/>
<dbReference type="InterPro" id="IPR003599">
    <property type="entry name" value="Ig_sub"/>
</dbReference>
<dbReference type="InterPro" id="IPR013098">
    <property type="entry name" value="Ig_I-set"/>
</dbReference>
<reference evidence="16" key="2">
    <citation type="submission" date="2025-09" db="UniProtKB">
        <authorList>
            <consortium name="Ensembl"/>
        </authorList>
    </citation>
    <scope>IDENTIFICATION</scope>
</reference>
<feature type="compositionally biased region" description="Polar residues" evidence="12">
    <location>
        <begin position="844"/>
        <end position="865"/>
    </location>
</feature>
<dbReference type="SMART" id="SM00060">
    <property type="entry name" value="FN3"/>
    <property type="match status" value="2"/>
</dbReference>
<dbReference type="Gene3D" id="2.60.40.10">
    <property type="entry name" value="Immunoglobulins"/>
    <property type="match status" value="7"/>
</dbReference>
<dbReference type="FunFam" id="2.60.40.10:FF:000173">
    <property type="entry name" value="Neural cell adhesion molecule 1"/>
    <property type="match status" value="1"/>
</dbReference>
<evidence type="ECO:0000256" key="9">
    <source>
        <dbReference type="ARBA" id="ARBA00023157"/>
    </source>
</evidence>
<feature type="domain" description="Ig-like" evidence="14">
    <location>
        <begin position="20"/>
        <end position="110"/>
    </location>
</feature>
<gene>
    <name evidence="16" type="primary">NCAM1</name>
    <name evidence="16" type="synonym">ncam1b</name>
</gene>
<dbReference type="Pfam" id="PF00041">
    <property type="entry name" value="fn3"/>
    <property type="match status" value="2"/>
</dbReference>
<feature type="compositionally biased region" description="Basic and acidic residues" evidence="12">
    <location>
        <begin position="1042"/>
        <end position="1054"/>
    </location>
</feature>
<evidence type="ECO:0000256" key="2">
    <source>
        <dbReference type="ARBA" id="ARBA00022475"/>
    </source>
</evidence>
<comment type="subcellular location">
    <subcellularLocation>
        <location evidence="1">Cell membrane</location>
        <topology evidence="1">Single-pass type I membrane protein</topology>
    </subcellularLocation>
</comment>
<evidence type="ECO:0000256" key="7">
    <source>
        <dbReference type="ARBA" id="ARBA00022989"/>
    </source>
</evidence>
<dbReference type="SUPFAM" id="SSF49265">
    <property type="entry name" value="Fibronectin type III"/>
    <property type="match status" value="1"/>
</dbReference>
<organism evidence="16 17">
    <name type="scientific">Oncorhynchus kisutch</name>
    <name type="common">Coho salmon</name>
    <name type="synonym">Salmo kisutch</name>
    <dbReference type="NCBI Taxonomy" id="8019"/>
    <lineage>
        <taxon>Eukaryota</taxon>
        <taxon>Metazoa</taxon>
        <taxon>Chordata</taxon>
        <taxon>Craniata</taxon>
        <taxon>Vertebrata</taxon>
        <taxon>Euteleostomi</taxon>
        <taxon>Actinopterygii</taxon>
        <taxon>Neopterygii</taxon>
        <taxon>Teleostei</taxon>
        <taxon>Protacanthopterygii</taxon>
        <taxon>Salmoniformes</taxon>
        <taxon>Salmonidae</taxon>
        <taxon>Salmoninae</taxon>
        <taxon>Oncorhynchus</taxon>
    </lineage>
</organism>
<protein>
    <submittedName>
        <fullName evidence="16">Neural cell adhesion molecule 1b</fullName>
    </submittedName>
</protein>
<feature type="domain" description="Ig-like" evidence="14">
    <location>
        <begin position="302"/>
        <end position="413"/>
    </location>
</feature>